<name>A0A0B7MPJ3_9FUNG</name>
<evidence type="ECO:0000256" key="1">
    <source>
        <dbReference type="PROSITE-ProRule" id="PRU00176"/>
    </source>
</evidence>
<reference evidence="4 5" key="1">
    <citation type="submission" date="2014-09" db="EMBL/GenBank/DDBJ databases">
        <authorList>
            <person name="Ellenberger Sabrina"/>
        </authorList>
    </citation>
    <scope>NUCLEOTIDE SEQUENCE [LARGE SCALE GENOMIC DNA]</scope>
    <source>
        <strain evidence="4 5">CBS 412.66</strain>
    </source>
</reference>
<dbReference type="SUPFAM" id="SSF54928">
    <property type="entry name" value="RNA-binding domain, RBD"/>
    <property type="match status" value="1"/>
</dbReference>
<feature type="region of interest" description="Disordered" evidence="2">
    <location>
        <begin position="65"/>
        <end position="93"/>
    </location>
</feature>
<sequence>PQEQLVEKPQEQLVEKPQEQLIKKPQEQLVEKSQEQVIKKPQEQVIKKPQEQVIRKPQEQVIEAPAKDMDIDTESGVKRKRLESDAKEDDKRLKTSEIKEDAGDMTAIYVKGFIRPLIIKHVQELFGKYGTVKRFWMDSIKTHCYVTYETRLQAKEAFANVNDIKFPADTGRILTVGELTSEQADRLIEYEQNAAEKRIKVDWEAMISKAKAGAALSSSGSPSTDEGPRRFRAIGIGQITKQLAQAAEPTISPTASKSPLANTAPREISLDDLFRKTKALPQLYYLPNTDQEAKMKLEKLGH</sequence>
<evidence type="ECO:0000313" key="4">
    <source>
        <dbReference type="EMBL" id="CEP06952.1"/>
    </source>
</evidence>
<accession>A0A0B7MPJ3</accession>
<dbReference type="InterPro" id="IPR000504">
    <property type="entry name" value="RRM_dom"/>
</dbReference>
<organism evidence="4 5">
    <name type="scientific">Parasitella parasitica</name>
    <dbReference type="NCBI Taxonomy" id="35722"/>
    <lineage>
        <taxon>Eukaryota</taxon>
        <taxon>Fungi</taxon>
        <taxon>Fungi incertae sedis</taxon>
        <taxon>Mucoromycota</taxon>
        <taxon>Mucoromycotina</taxon>
        <taxon>Mucoromycetes</taxon>
        <taxon>Mucorales</taxon>
        <taxon>Mucorineae</taxon>
        <taxon>Mucoraceae</taxon>
        <taxon>Parasitella</taxon>
    </lineage>
</organism>
<dbReference type="InterPro" id="IPR035979">
    <property type="entry name" value="RBD_domain_sf"/>
</dbReference>
<dbReference type="Gene3D" id="3.30.70.330">
    <property type="match status" value="1"/>
</dbReference>
<dbReference type="PANTHER" id="PTHR47031:SF3">
    <property type="entry name" value="SAP DOMAIN-CONTAINING PROTEIN"/>
    <property type="match status" value="1"/>
</dbReference>
<feature type="compositionally biased region" description="Basic and acidic residues" evidence="2">
    <location>
        <begin position="82"/>
        <end position="93"/>
    </location>
</feature>
<feature type="domain" description="RRM" evidence="3">
    <location>
        <begin position="106"/>
        <end position="181"/>
    </location>
</feature>
<dbReference type="EMBL" id="LN718904">
    <property type="protein sequence ID" value="CEP06952.1"/>
    <property type="molecule type" value="Genomic_DNA"/>
</dbReference>
<evidence type="ECO:0000313" key="5">
    <source>
        <dbReference type="Proteomes" id="UP000054107"/>
    </source>
</evidence>
<dbReference type="Proteomes" id="UP000054107">
    <property type="component" value="Unassembled WGS sequence"/>
</dbReference>
<dbReference type="PANTHER" id="PTHR47031">
    <property type="entry name" value="SAP DNA-BINDING DOMAIN-CONTAINING PROTEIN"/>
    <property type="match status" value="1"/>
</dbReference>
<feature type="non-terminal residue" evidence="4">
    <location>
        <position position="1"/>
    </location>
</feature>
<dbReference type="SMART" id="SM00360">
    <property type="entry name" value="RRM"/>
    <property type="match status" value="1"/>
</dbReference>
<keyword evidence="1" id="KW-0694">RNA-binding</keyword>
<dbReference type="AlphaFoldDB" id="A0A0B7MPJ3"/>
<dbReference type="STRING" id="35722.A0A0B7MPJ3"/>
<dbReference type="GO" id="GO:0003723">
    <property type="term" value="F:RNA binding"/>
    <property type="evidence" value="ECO:0007669"/>
    <property type="project" value="UniProtKB-UniRule"/>
</dbReference>
<dbReference type="InterPro" id="IPR032552">
    <property type="entry name" value="RSB_motif"/>
</dbReference>
<gene>
    <name evidence="4" type="primary">PARPA_00214.1 scaffold 530</name>
</gene>
<dbReference type="InterPro" id="IPR034257">
    <property type="entry name" value="Acinus_RRM"/>
</dbReference>
<dbReference type="InterPro" id="IPR012677">
    <property type="entry name" value="Nucleotide-bd_a/b_plait_sf"/>
</dbReference>
<evidence type="ECO:0000259" key="3">
    <source>
        <dbReference type="PROSITE" id="PS50102"/>
    </source>
</evidence>
<evidence type="ECO:0000256" key="2">
    <source>
        <dbReference type="SAM" id="MobiDB-lite"/>
    </source>
</evidence>
<dbReference type="PROSITE" id="PS50102">
    <property type="entry name" value="RRM"/>
    <property type="match status" value="1"/>
</dbReference>
<protein>
    <recommendedName>
        <fullName evidence="3">RRM domain-containing protein</fullName>
    </recommendedName>
</protein>
<dbReference type="OrthoDB" id="5348404at2759"/>
<proteinExistence type="predicted"/>
<keyword evidence="5" id="KW-1185">Reference proteome</keyword>
<dbReference type="CDD" id="cd12432">
    <property type="entry name" value="RRM_ACINU"/>
    <property type="match status" value="1"/>
</dbReference>
<dbReference type="Pfam" id="PF16294">
    <property type="entry name" value="RSB_motif"/>
    <property type="match status" value="1"/>
</dbReference>
<dbReference type="Pfam" id="PF00076">
    <property type="entry name" value="RRM_1"/>
    <property type="match status" value="1"/>
</dbReference>